<evidence type="ECO:0000313" key="1">
    <source>
        <dbReference type="EMBL" id="RGW66418.1"/>
    </source>
</evidence>
<dbReference type="Proteomes" id="UP000286077">
    <property type="component" value="Unassembled WGS sequence"/>
</dbReference>
<evidence type="ECO:0000313" key="4">
    <source>
        <dbReference type="Proteomes" id="UP000286077"/>
    </source>
</evidence>
<gene>
    <name evidence="1" type="ORF">DWV60_12160</name>
    <name evidence="2" type="ORF">DXA63_14795</name>
</gene>
<name>A0A3E5DZW3_9BACT</name>
<dbReference type="EMBL" id="QSAQ01000033">
    <property type="protein sequence ID" value="RGW66418.1"/>
    <property type="molecule type" value="Genomic_DNA"/>
</dbReference>
<comment type="caution">
    <text evidence="1">The sequence shown here is derived from an EMBL/GenBank/DDBJ whole genome shotgun (WGS) entry which is preliminary data.</text>
</comment>
<reference evidence="3 4" key="1">
    <citation type="submission" date="2018-08" db="EMBL/GenBank/DDBJ databases">
        <title>A genome reference for cultivated species of the human gut microbiota.</title>
        <authorList>
            <person name="Zou Y."/>
            <person name="Xue W."/>
            <person name="Luo G."/>
        </authorList>
    </citation>
    <scope>NUCLEOTIDE SEQUENCE [LARGE SCALE GENOMIC DNA]</scope>
    <source>
        <strain evidence="1 4">AF11-14</strain>
        <strain evidence="2 3">OF03-3</strain>
    </source>
</reference>
<proteinExistence type="predicted"/>
<accession>A0A3E5DZW3</accession>
<organism evidence="1 4">
    <name type="scientific">Segatella copri</name>
    <dbReference type="NCBI Taxonomy" id="165179"/>
    <lineage>
        <taxon>Bacteria</taxon>
        <taxon>Pseudomonadati</taxon>
        <taxon>Bacteroidota</taxon>
        <taxon>Bacteroidia</taxon>
        <taxon>Bacteroidales</taxon>
        <taxon>Prevotellaceae</taxon>
        <taxon>Segatella</taxon>
    </lineage>
</organism>
<dbReference type="EMBL" id="QSCI01000109">
    <property type="protein sequence ID" value="RGX89975.1"/>
    <property type="molecule type" value="Genomic_DNA"/>
</dbReference>
<sequence>MPNSTFNIQHLTFKKMSNRFTSRLSDDDDFKRDELIRKIEHSVEQMTLSELEALSYDMFTKGYMEDY</sequence>
<dbReference type="Proteomes" id="UP000285604">
    <property type="component" value="Unassembled WGS sequence"/>
</dbReference>
<dbReference type="AlphaFoldDB" id="A0A3E5DZW3"/>
<evidence type="ECO:0000313" key="2">
    <source>
        <dbReference type="EMBL" id="RGX89975.1"/>
    </source>
</evidence>
<evidence type="ECO:0000313" key="3">
    <source>
        <dbReference type="Proteomes" id="UP000285604"/>
    </source>
</evidence>
<protein>
    <submittedName>
        <fullName evidence="1">Uncharacterized protein</fullName>
    </submittedName>
</protein>